<gene>
    <name evidence="4" type="ORF">FM125_07965</name>
</gene>
<sequence length="104" mass="11783">MGKHMAQKVEVVLVDDLDGSEAAETVKFALDGRHYEVDLSEDNARELRNFLKPYMKKGRAVAPPSPKAEAAEIRKWAADNGYEVSSRGRLHRDVVEAYRNAKRR</sequence>
<dbReference type="Pfam" id="PF11774">
    <property type="entry name" value="Lsr2"/>
    <property type="match status" value="1"/>
</dbReference>
<dbReference type="GO" id="GO:0016746">
    <property type="term" value="F:acyltransferase activity"/>
    <property type="evidence" value="ECO:0007669"/>
    <property type="project" value="InterPro"/>
</dbReference>
<evidence type="ECO:0000259" key="3">
    <source>
        <dbReference type="Pfam" id="PF23359"/>
    </source>
</evidence>
<name>A0A1R4JE57_9MICC</name>
<dbReference type="Gene3D" id="3.30.60.230">
    <property type="entry name" value="Lsr2, dimerization domain"/>
    <property type="match status" value="1"/>
</dbReference>
<evidence type="ECO:0000313" key="4">
    <source>
        <dbReference type="EMBL" id="SJN30224.1"/>
    </source>
</evidence>
<dbReference type="InterPro" id="IPR042261">
    <property type="entry name" value="Lsr2-like_dimerization"/>
</dbReference>
<evidence type="ECO:0000256" key="1">
    <source>
        <dbReference type="ARBA" id="ARBA00023125"/>
    </source>
</evidence>
<dbReference type="AlphaFoldDB" id="A0A1R4JE57"/>
<feature type="domain" description="Lsr2 DNA-binding" evidence="3">
    <location>
        <begin position="67"/>
        <end position="101"/>
    </location>
</feature>
<dbReference type="RefSeq" id="WP_371327620.1">
    <property type="nucleotide sequence ID" value="NZ_CP126965.1"/>
</dbReference>
<keyword evidence="1" id="KW-0238">DNA-binding</keyword>
<dbReference type="EMBL" id="FUKP01000056">
    <property type="protein sequence ID" value="SJN30224.1"/>
    <property type="molecule type" value="Genomic_DNA"/>
</dbReference>
<feature type="domain" description="Lsr2 dimerization" evidence="2">
    <location>
        <begin position="5"/>
        <end position="61"/>
    </location>
</feature>
<evidence type="ECO:0000259" key="2">
    <source>
        <dbReference type="Pfam" id="PF11774"/>
    </source>
</evidence>
<organism evidence="4 5">
    <name type="scientific">Micrococcus lylae</name>
    <dbReference type="NCBI Taxonomy" id="1273"/>
    <lineage>
        <taxon>Bacteria</taxon>
        <taxon>Bacillati</taxon>
        <taxon>Actinomycetota</taxon>
        <taxon>Actinomycetes</taxon>
        <taxon>Micrococcales</taxon>
        <taxon>Micrococcaceae</taxon>
        <taxon>Micrococcus</taxon>
    </lineage>
</organism>
<dbReference type="Gene3D" id="4.10.320.10">
    <property type="entry name" value="E3-binding domain"/>
    <property type="match status" value="1"/>
</dbReference>
<reference evidence="4 5" key="1">
    <citation type="submission" date="2017-02" db="EMBL/GenBank/DDBJ databases">
        <authorList>
            <person name="Peterson S.W."/>
        </authorList>
    </citation>
    <scope>NUCLEOTIDE SEQUENCE [LARGE SCALE GENOMIC DNA]</scope>
    <source>
        <strain evidence="4 5">2B3F</strain>
    </source>
</reference>
<dbReference type="InterPro" id="IPR055370">
    <property type="entry name" value="Lsr2_DNA-bd"/>
</dbReference>
<dbReference type="GO" id="GO:0003677">
    <property type="term" value="F:DNA binding"/>
    <property type="evidence" value="ECO:0007669"/>
    <property type="project" value="UniProtKB-KW"/>
</dbReference>
<dbReference type="InterPro" id="IPR036625">
    <property type="entry name" value="E3-bd_dom_sf"/>
</dbReference>
<accession>A0A1R4JE57</accession>
<dbReference type="Proteomes" id="UP000196230">
    <property type="component" value="Unassembled WGS sequence"/>
</dbReference>
<protein>
    <submittedName>
        <fullName evidence="4">Putative Lsr2-like protein</fullName>
    </submittedName>
</protein>
<dbReference type="InterPro" id="IPR024412">
    <property type="entry name" value="Lsr2_dim_dom"/>
</dbReference>
<dbReference type="Pfam" id="PF23359">
    <property type="entry name" value="Lsr2_DNA-bd"/>
    <property type="match status" value="1"/>
</dbReference>
<evidence type="ECO:0000313" key="5">
    <source>
        <dbReference type="Proteomes" id="UP000196230"/>
    </source>
</evidence>
<proteinExistence type="predicted"/>